<dbReference type="InterPro" id="IPR020556">
    <property type="entry name" value="Amidase_CS"/>
</dbReference>
<organism evidence="3 4">
    <name type="scientific">Pseudacidovorax intermedius</name>
    <dbReference type="NCBI Taxonomy" id="433924"/>
    <lineage>
        <taxon>Bacteria</taxon>
        <taxon>Pseudomonadati</taxon>
        <taxon>Pseudomonadota</taxon>
        <taxon>Betaproteobacteria</taxon>
        <taxon>Burkholderiales</taxon>
        <taxon>Comamonadaceae</taxon>
        <taxon>Pseudacidovorax</taxon>
    </lineage>
</organism>
<accession>A0A370FNV3</accession>
<comment type="similarity">
    <text evidence="1">Belongs to the amidase family.</text>
</comment>
<dbReference type="PANTHER" id="PTHR11895:SF7">
    <property type="entry name" value="GLUTAMYL-TRNA(GLN) AMIDOTRANSFERASE SUBUNIT A, MITOCHONDRIAL"/>
    <property type="match status" value="1"/>
</dbReference>
<evidence type="ECO:0000259" key="2">
    <source>
        <dbReference type="Pfam" id="PF01425"/>
    </source>
</evidence>
<reference evidence="3 4" key="1">
    <citation type="submission" date="2018-07" db="EMBL/GenBank/DDBJ databases">
        <title>Genomic Encyclopedia of Type Strains, Phase IV (KMG-IV): sequencing the most valuable type-strain genomes for metagenomic binning, comparative biology and taxonomic classification.</title>
        <authorList>
            <person name="Goeker M."/>
        </authorList>
    </citation>
    <scope>NUCLEOTIDE SEQUENCE [LARGE SCALE GENOMIC DNA]</scope>
    <source>
        <strain evidence="3 4">DSM 21352</strain>
    </source>
</reference>
<dbReference type="NCBIfam" id="NF005687">
    <property type="entry name" value="PRK07487.1"/>
    <property type="match status" value="1"/>
</dbReference>
<dbReference type="EMBL" id="QQAV01000001">
    <property type="protein sequence ID" value="RDI28765.1"/>
    <property type="molecule type" value="Genomic_DNA"/>
</dbReference>
<feature type="domain" description="Amidase" evidence="2">
    <location>
        <begin position="40"/>
        <end position="466"/>
    </location>
</feature>
<dbReference type="STRING" id="433924.NS331_20930"/>
<dbReference type="Gene3D" id="3.90.1300.10">
    <property type="entry name" value="Amidase signature (AS) domain"/>
    <property type="match status" value="1"/>
</dbReference>
<dbReference type="PROSITE" id="PS00571">
    <property type="entry name" value="AMIDASES"/>
    <property type="match status" value="1"/>
</dbReference>
<dbReference type="OrthoDB" id="8576090at2"/>
<evidence type="ECO:0000313" key="3">
    <source>
        <dbReference type="EMBL" id="RDI28765.1"/>
    </source>
</evidence>
<dbReference type="GO" id="GO:0003824">
    <property type="term" value="F:catalytic activity"/>
    <property type="evidence" value="ECO:0007669"/>
    <property type="project" value="InterPro"/>
</dbReference>
<keyword evidence="4" id="KW-1185">Reference proteome</keyword>
<dbReference type="InterPro" id="IPR036928">
    <property type="entry name" value="AS_sf"/>
</dbReference>
<protein>
    <submittedName>
        <fullName evidence="3">Amidase</fullName>
    </submittedName>
</protein>
<gene>
    <name evidence="3" type="ORF">DFR41_101521</name>
</gene>
<comment type="caution">
    <text evidence="3">The sequence shown here is derived from an EMBL/GenBank/DDBJ whole genome shotgun (WGS) entry which is preliminary data.</text>
</comment>
<evidence type="ECO:0000313" key="4">
    <source>
        <dbReference type="Proteomes" id="UP000255265"/>
    </source>
</evidence>
<evidence type="ECO:0000256" key="1">
    <source>
        <dbReference type="ARBA" id="ARBA00009199"/>
    </source>
</evidence>
<dbReference type="RefSeq" id="WP_114801592.1">
    <property type="nucleotide sequence ID" value="NZ_QQAV01000001.1"/>
</dbReference>
<proteinExistence type="inferred from homology"/>
<dbReference type="Pfam" id="PF01425">
    <property type="entry name" value="Amidase"/>
    <property type="match status" value="1"/>
</dbReference>
<dbReference type="SUPFAM" id="SSF75304">
    <property type="entry name" value="Amidase signature (AS) enzymes"/>
    <property type="match status" value="1"/>
</dbReference>
<name>A0A370FNV3_9BURK</name>
<dbReference type="AlphaFoldDB" id="A0A370FNV3"/>
<dbReference type="InterPro" id="IPR000120">
    <property type="entry name" value="Amidase"/>
</dbReference>
<dbReference type="Proteomes" id="UP000255265">
    <property type="component" value="Unassembled WGS sequence"/>
</dbReference>
<sequence length="486" mass="50534">MSSSPLPSSSSLSALPAELWQLGAAQTAALVASRRISATETTQAALARLQAVNPALNAVVDHRPDEALRRAADIDAALARGEAVGPLAGVPVTLKVNVDQAGFATTNGVRLQKDLVAEHNSPVVDSLLAAGAVVIGRTNTPAFSYRWFTSNQLHGATRNPRNSALTPGGSSGGAAAAVAAGIGAIGHGTDIAGSIRYPAYACGVHGLRPSFGRVAAWNASSPERTIGGQLTAVSGPIARHVHDLRLALAAMARPDARDPWSVAVPLVGPAVPRRAALCVRPDGLATTAPVEAALRDAAARLRDAGWLVDEVEALPPLKAAADDQTLLWVGDGYEAQLRTAEREGDPAALVVLRGQAEVAARMDSAALSAILVRRATLTRQWQRFLHERYPLVLLPVSAELPFPVDLDLQGPEGYARVWAAQMTQIALPFMGLPGLTMSTGMADGEHGPAPVGVQLVAARFREDLCLEAAEAIEARGVPPSPVTPRG</sequence>
<dbReference type="PANTHER" id="PTHR11895">
    <property type="entry name" value="TRANSAMIDASE"/>
    <property type="match status" value="1"/>
</dbReference>
<dbReference type="InterPro" id="IPR023631">
    <property type="entry name" value="Amidase_dom"/>
</dbReference>